<organism evidence="2 3">
    <name type="scientific">Micromonospora chokoriensis</name>
    <dbReference type="NCBI Taxonomy" id="356851"/>
    <lineage>
        <taxon>Bacteria</taxon>
        <taxon>Bacillati</taxon>
        <taxon>Actinomycetota</taxon>
        <taxon>Actinomycetes</taxon>
        <taxon>Micromonosporales</taxon>
        <taxon>Micromonosporaceae</taxon>
        <taxon>Micromonospora</taxon>
    </lineage>
</organism>
<dbReference type="Proteomes" id="UP000198224">
    <property type="component" value="Chromosome I"/>
</dbReference>
<dbReference type="AlphaFoldDB" id="A0A1C4YRM1"/>
<name>A0A1C4YRM1_9ACTN</name>
<feature type="region of interest" description="Disordered" evidence="1">
    <location>
        <begin position="106"/>
        <end position="130"/>
    </location>
</feature>
<protein>
    <submittedName>
        <fullName evidence="2">Uncharacterized protein</fullName>
    </submittedName>
</protein>
<accession>A0A1C4YRM1</accession>
<dbReference type="RefSeq" id="WP_088990224.1">
    <property type="nucleotide sequence ID" value="NZ_LT607409.1"/>
</dbReference>
<keyword evidence="3" id="KW-1185">Reference proteome</keyword>
<evidence type="ECO:0000313" key="3">
    <source>
        <dbReference type="Proteomes" id="UP000198224"/>
    </source>
</evidence>
<evidence type="ECO:0000313" key="2">
    <source>
        <dbReference type="EMBL" id="SCF23399.1"/>
    </source>
</evidence>
<sequence>MTDSPTSDEALVTETARVMLDRIGVVEPEQVAAERRVFDVLRMAYFANPARALTGDDGGGQLSFGPPGVEELLTPVLMAAAAEVVRYLADRGVVLTRAGVRRVLGRPADTSSGADSPVDTPPSAAPLTREQWREVREIVMQALVRHGRMSPHRAALIAAAAVGDGTTGQEPE</sequence>
<evidence type="ECO:0000256" key="1">
    <source>
        <dbReference type="SAM" id="MobiDB-lite"/>
    </source>
</evidence>
<dbReference type="EMBL" id="LT607409">
    <property type="protein sequence ID" value="SCF23399.1"/>
    <property type="molecule type" value="Genomic_DNA"/>
</dbReference>
<gene>
    <name evidence="2" type="ORF">GA0070612_5143</name>
</gene>
<proteinExistence type="predicted"/>
<reference evidence="3" key="1">
    <citation type="submission" date="2016-06" db="EMBL/GenBank/DDBJ databases">
        <authorList>
            <person name="Varghese N."/>
            <person name="Submissions Spin"/>
        </authorList>
    </citation>
    <scope>NUCLEOTIDE SEQUENCE [LARGE SCALE GENOMIC DNA]</scope>
    <source>
        <strain evidence="3">DSM 45160</strain>
    </source>
</reference>